<protein>
    <submittedName>
        <fullName evidence="3">Cyclic nucleotide-binding domain-containing protein</fullName>
    </submittedName>
</protein>
<sequence>MSLVGRSPDNDVVVIGQLVAPYHMAICRTGSRVEIRKCDPFSGVFVNGQRSESDSLPIETGARLSFLPANKSGPLIVVEWKPQSADFMLESHDTVTRLLWLSRATIFRNLALASLAEIAAATEVRRYSQGEWLCHAGDAAADAFLLQAGSADILATRGGQDVVIGALHDGAIVGELGVITGRPRSASVRISSPVARILTINGERLRWLMESDASVSLGVLSVVAGYVKN</sequence>
<feature type="domain" description="Cyclic nucleotide-binding" evidence="2">
    <location>
        <begin position="106"/>
        <end position="209"/>
    </location>
</feature>
<dbReference type="SUPFAM" id="SSF49879">
    <property type="entry name" value="SMAD/FHA domain"/>
    <property type="match status" value="1"/>
</dbReference>
<evidence type="ECO:0000259" key="2">
    <source>
        <dbReference type="PROSITE" id="PS50042"/>
    </source>
</evidence>
<dbReference type="Gene3D" id="2.60.200.20">
    <property type="match status" value="1"/>
</dbReference>
<comment type="caution">
    <text evidence="3">The sequence shown here is derived from an EMBL/GenBank/DDBJ whole genome shotgun (WGS) entry which is preliminary data.</text>
</comment>
<dbReference type="Gene3D" id="2.60.120.10">
    <property type="entry name" value="Jelly Rolls"/>
    <property type="match status" value="1"/>
</dbReference>
<dbReference type="InterPro" id="IPR014710">
    <property type="entry name" value="RmlC-like_jellyroll"/>
</dbReference>
<evidence type="ECO:0000313" key="3">
    <source>
        <dbReference type="EMBL" id="MBK7423079.1"/>
    </source>
</evidence>
<dbReference type="InterPro" id="IPR000253">
    <property type="entry name" value="FHA_dom"/>
</dbReference>
<evidence type="ECO:0000259" key="1">
    <source>
        <dbReference type="PROSITE" id="PS50006"/>
    </source>
</evidence>
<dbReference type="PROSITE" id="PS50042">
    <property type="entry name" value="CNMP_BINDING_3"/>
    <property type="match status" value="1"/>
</dbReference>
<dbReference type="EMBL" id="JADJNC010000011">
    <property type="protein sequence ID" value="MBK7423079.1"/>
    <property type="molecule type" value="Genomic_DNA"/>
</dbReference>
<accession>A0A9D7IH78</accession>
<proteinExistence type="predicted"/>
<dbReference type="CDD" id="cd00060">
    <property type="entry name" value="FHA"/>
    <property type="match status" value="1"/>
</dbReference>
<feature type="domain" description="FHA" evidence="1">
    <location>
        <begin position="2"/>
        <end position="51"/>
    </location>
</feature>
<dbReference type="InterPro" id="IPR000595">
    <property type="entry name" value="cNMP-bd_dom"/>
</dbReference>
<dbReference type="Pfam" id="PF00027">
    <property type="entry name" value="cNMP_binding"/>
    <property type="match status" value="1"/>
</dbReference>
<name>A0A9D7IH78_9RHOO</name>
<dbReference type="AlphaFoldDB" id="A0A9D7IH78"/>
<dbReference type="InterPro" id="IPR008984">
    <property type="entry name" value="SMAD_FHA_dom_sf"/>
</dbReference>
<dbReference type="SUPFAM" id="SSF51206">
    <property type="entry name" value="cAMP-binding domain-like"/>
    <property type="match status" value="1"/>
</dbReference>
<dbReference type="SMART" id="SM00100">
    <property type="entry name" value="cNMP"/>
    <property type="match status" value="1"/>
</dbReference>
<dbReference type="PROSITE" id="PS50006">
    <property type="entry name" value="FHA_DOMAIN"/>
    <property type="match status" value="1"/>
</dbReference>
<gene>
    <name evidence="3" type="ORF">IPJ48_08275</name>
</gene>
<dbReference type="Proteomes" id="UP000886602">
    <property type="component" value="Unassembled WGS sequence"/>
</dbReference>
<dbReference type="InterPro" id="IPR018490">
    <property type="entry name" value="cNMP-bd_dom_sf"/>
</dbReference>
<evidence type="ECO:0000313" key="4">
    <source>
        <dbReference type="Proteomes" id="UP000886602"/>
    </source>
</evidence>
<dbReference type="Pfam" id="PF00498">
    <property type="entry name" value="FHA"/>
    <property type="match status" value="1"/>
</dbReference>
<organism evidence="3 4">
    <name type="scientific">Candidatus Propionivibrio dominans</name>
    <dbReference type="NCBI Taxonomy" id="2954373"/>
    <lineage>
        <taxon>Bacteria</taxon>
        <taxon>Pseudomonadati</taxon>
        <taxon>Pseudomonadota</taxon>
        <taxon>Betaproteobacteria</taxon>
        <taxon>Rhodocyclales</taxon>
        <taxon>Rhodocyclaceae</taxon>
        <taxon>Propionivibrio</taxon>
    </lineage>
</organism>
<dbReference type="CDD" id="cd00038">
    <property type="entry name" value="CAP_ED"/>
    <property type="match status" value="1"/>
</dbReference>
<reference evidence="3" key="1">
    <citation type="submission" date="2020-10" db="EMBL/GenBank/DDBJ databases">
        <title>Connecting structure to function with the recovery of over 1000 high-quality activated sludge metagenome-assembled genomes encoding full-length rRNA genes using long-read sequencing.</title>
        <authorList>
            <person name="Singleton C.M."/>
            <person name="Petriglieri F."/>
            <person name="Kristensen J.M."/>
            <person name="Kirkegaard R.H."/>
            <person name="Michaelsen T.Y."/>
            <person name="Andersen M.H."/>
            <person name="Karst S.M."/>
            <person name="Dueholm M.S."/>
            <person name="Nielsen P.H."/>
            <person name="Albertsen M."/>
        </authorList>
    </citation>
    <scope>NUCLEOTIDE SEQUENCE</scope>
    <source>
        <strain evidence="3">EsbW_18-Q3-R4-48_MAXAC.044</strain>
    </source>
</reference>